<evidence type="ECO:0000256" key="5">
    <source>
        <dbReference type="ARBA" id="ARBA00022989"/>
    </source>
</evidence>
<reference evidence="9 10" key="1">
    <citation type="submission" date="2020-08" db="EMBL/GenBank/DDBJ databases">
        <title>Cohnella phylogeny.</title>
        <authorList>
            <person name="Dunlap C."/>
        </authorList>
    </citation>
    <scope>NUCLEOTIDE SEQUENCE [LARGE SCALE GENOMIC DNA]</scope>
    <source>
        <strain evidence="9 10">CBP 2801</strain>
    </source>
</reference>
<comment type="caution">
    <text evidence="9">The sequence shown here is derived from an EMBL/GenBank/DDBJ whole genome shotgun (WGS) entry which is preliminary data.</text>
</comment>
<dbReference type="PANTHER" id="PTHR43744:SF9">
    <property type="entry name" value="POLYGALACTURONAN_RHAMNOGALACTURONAN TRANSPORT SYSTEM PERMEASE PROTEIN YTCP"/>
    <property type="match status" value="1"/>
</dbReference>
<sequence>MRESSGDRITRIGISFLLLLISISCLAPVINILSVSFSGKQAVETGKVLLWPVDATLQSYSALFEGTRVLASLWNGVVMTVGGVIISMVFTICAAYPLSKGYFYGRRTFTLLLLFTMVFTGGLIPTYLVVKSLGLIDSYWAIWLPGAVSTYNMLIMRSYFESMEPEIEEAARIDGCKEWTLLFRIILPLSMPVMATLILFYGVGYWNSFMNVLIYINSTEKYTITVLIQQMIASQSLLTEALVNDSQAMLLVPEGIRSAGIIVLILPMVLIYPFLQKYFVKGVMLGSVKG</sequence>
<dbReference type="RefSeq" id="WP_185128880.1">
    <property type="nucleotide sequence ID" value="NZ_JACJVO010000010.1"/>
</dbReference>
<organism evidence="9 10">
    <name type="scientific">Cohnella zeiphila</name>
    <dbReference type="NCBI Taxonomy" id="2761120"/>
    <lineage>
        <taxon>Bacteria</taxon>
        <taxon>Bacillati</taxon>
        <taxon>Bacillota</taxon>
        <taxon>Bacilli</taxon>
        <taxon>Bacillales</taxon>
        <taxon>Paenibacillaceae</taxon>
        <taxon>Cohnella</taxon>
    </lineage>
</organism>
<evidence type="ECO:0000256" key="1">
    <source>
        <dbReference type="ARBA" id="ARBA00004651"/>
    </source>
</evidence>
<feature type="transmembrane region" description="Helical" evidence="7">
    <location>
        <begin position="256"/>
        <end position="275"/>
    </location>
</feature>
<keyword evidence="2 7" id="KW-0813">Transport</keyword>
<feature type="transmembrane region" description="Helical" evidence="7">
    <location>
        <begin position="181"/>
        <end position="203"/>
    </location>
</feature>
<dbReference type="InterPro" id="IPR000515">
    <property type="entry name" value="MetI-like"/>
</dbReference>
<dbReference type="Pfam" id="PF00528">
    <property type="entry name" value="BPD_transp_1"/>
    <property type="match status" value="1"/>
</dbReference>
<evidence type="ECO:0000313" key="10">
    <source>
        <dbReference type="Proteomes" id="UP000564644"/>
    </source>
</evidence>
<gene>
    <name evidence="9" type="ORF">H7C18_09820</name>
</gene>
<dbReference type="CDD" id="cd06261">
    <property type="entry name" value="TM_PBP2"/>
    <property type="match status" value="1"/>
</dbReference>
<dbReference type="SUPFAM" id="SSF161098">
    <property type="entry name" value="MetI-like"/>
    <property type="match status" value="1"/>
</dbReference>
<accession>A0A7X0SJM6</accession>
<keyword evidence="3" id="KW-1003">Cell membrane</keyword>
<evidence type="ECO:0000256" key="4">
    <source>
        <dbReference type="ARBA" id="ARBA00022692"/>
    </source>
</evidence>
<proteinExistence type="inferred from homology"/>
<evidence type="ECO:0000259" key="8">
    <source>
        <dbReference type="PROSITE" id="PS50928"/>
    </source>
</evidence>
<dbReference type="PROSITE" id="PS51257">
    <property type="entry name" value="PROKAR_LIPOPROTEIN"/>
    <property type="match status" value="1"/>
</dbReference>
<dbReference type="PROSITE" id="PS50928">
    <property type="entry name" value="ABC_TM1"/>
    <property type="match status" value="1"/>
</dbReference>
<dbReference type="GO" id="GO:0005886">
    <property type="term" value="C:plasma membrane"/>
    <property type="evidence" value="ECO:0007669"/>
    <property type="project" value="UniProtKB-SubCell"/>
</dbReference>
<dbReference type="AlphaFoldDB" id="A0A7X0SJM6"/>
<feature type="transmembrane region" description="Helical" evidence="7">
    <location>
        <begin position="12"/>
        <end position="33"/>
    </location>
</feature>
<keyword evidence="10" id="KW-1185">Reference proteome</keyword>
<dbReference type="GO" id="GO:0055085">
    <property type="term" value="P:transmembrane transport"/>
    <property type="evidence" value="ECO:0007669"/>
    <property type="project" value="InterPro"/>
</dbReference>
<comment type="similarity">
    <text evidence="7">Belongs to the binding-protein-dependent transport system permease family.</text>
</comment>
<dbReference type="EMBL" id="JACJVO010000010">
    <property type="protein sequence ID" value="MBB6731203.1"/>
    <property type="molecule type" value="Genomic_DNA"/>
</dbReference>
<dbReference type="Proteomes" id="UP000564644">
    <property type="component" value="Unassembled WGS sequence"/>
</dbReference>
<keyword evidence="5 7" id="KW-1133">Transmembrane helix</keyword>
<keyword evidence="6 7" id="KW-0472">Membrane</keyword>
<evidence type="ECO:0000256" key="6">
    <source>
        <dbReference type="ARBA" id="ARBA00023136"/>
    </source>
</evidence>
<dbReference type="PANTHER" id="PTHR43744">
    <property type="entry name" value="ABC TRANSPORTER PERMEASE PROTEIN MG189-RELATED-RELATED"/>
    <property type="match status" value="1"/>
</dbReference>
<dbReference type="InterPro" id="IPR035906">
    <property type="entry name" value="MetI-like_sf"/>
</dbReference>
<feature type="transmembrane region" description="Helical" evidence="7">
    <location>
        <begin position="73"/>
        <end position="96"/>
    </location>
</feature>
<evidence type="ECO:0000313" key="9">
    <source>
        <dbReference type="EMBL" id="MBB6731203.1"/>
    </source>
</evidence>
<name>A0A7X0SJM6_9BACL</name>
<dbReference type="Gene3D" id="1.10.3720.10">
    <property type="entry name" value="MetI-like"/>
    <property type="match status" value="1"/>
</dbReference>
<evidence type="ECO:0000256" key="3">
    <source>
        <dbReference type="ARBA" id="ARBA00022475"/>
    </source>
</evidence>
<keyword evidence="4 7" id="KW-0812">Transmembrane</keyword>
<protein>
    <submittedName>
        <fullName evidence="9">Carbohydrate ABC transporter permease</fullName>
    </submittedName>
</protein>
<feature type="transmembrane region" description="Helical" evidence="7">
    <location>
        <begin position="140"/>
        <end position="160"/>
    </location>
</feature>
<evidence type="ECO:0000256" key="7">
    <source>
        <dbReference type="RuleBase" id="RU363032"/>
    </source>
</evidence>
<feature type="domain" description="ABC transmembrane type-1" evidence="8">
    <location>
        <begin position="73"/>
        <end position="275"/>
    </location>
</feature>
<comment type="subcellular location">
    <subcellularLocation>
        <location evidence="1 7">Cell membrane</location>
        <topology evidence="1 7">Multi-pass membrane protein</topology>
    </subcellularLocation>
</comment>
<feature type="transmembrane region" description="Helical" evidence="7">
    <location>
        <begin position="108"/>
        <end position="128"/>
    </location>
</feature>
<evidence type="ECO:0000256" key="2">
    <source>
        <dbReference type="ARBA" id="ARBA00022448"/>
    </source>
</evidence>